<dbReference type="Gene3D" id="2.120.10.80">
    <property type="entry name" value="Kelch-type beta propeller"/>
    <property type="match status" value="2"/>
</dbReference>
<dbReference type="AlphaFoldDB" id="M3G7Y7"/>
<dbReference type="SUPFAM" id="SSF49363">
    <property type="entry name" value="Purple acid phosphatase, N-terminal domain"/>
    <property type="match status" value="1"/>
</dbReference>
<dbReference type="EMBL" id="AHOR02000028">
    <property type="protein sequence ID" value="EMF82094.1"/>
    <property type="molecule type" value="Genomic_DNA"/>
</dbReference>
<dbReference type="InterPro" id="IPR015915">
    <property type="entry name" value="Kelch-typ_b-propeller"/>
</dbReference>
<evidence type="ECO:0000313" key="3">
    <source>
        <dbReference type="EMBL" id="EMF82094.1"/>
    </source>
</evidence>
<dbReference type="InterPro" id="IPR051746">
    <property type="entry name" value="Kelch_domain_containing_8"/>
</dbReference>
<evidence type="ECO:0000313" key="4">
    <source>
        <dbReference type="Proteomes" id="UP000011770"/>
    </source>
</evidence>
<dbReference type="InterPro" id="IPR008963">
    <property type="entry name" value="Purple_acid_Pase-like_N"/>
</dbReference>
<proteinExistence type="predicted"/>
<reference evidence="3 4" key="1">
    <citation type="submission" date="2013-01" db="EMBL/GenBank/DDBJ databases">
        <authorList>
            <person name="Harkins D.M."/>
            <person name="Durkin A.S."/>
            <person name="Brinkac L.M."/>
            <person name="Haft D.H."/>
            <person name="Selengut J.D."/>
            <person name="Sanka R."/>
            <person name="DePew J."/>
            <person name="Purushe J."/>
            <person name="Tulsiani S.M."/>
            <person name="Graham G.C."/>
            <person name="Burns M.-A."/>
            <person name="Dohnt M.F."/>
            <person name="Smythe L.D."/>
            <person name="McKay D.B."/>
            <person name="Craig S.B."/>
            <person name="Vinetz J.M."/>
            <person name="Sutton G.G."/>
            <person name="Nierman W.C."/>
            <person name="Fouts D.E."/>
        </authorList>
    </citation>
    <scope>NUCLEOTIDE SEQUENCE [LARGE SCALE GENOMIC DNA]</scope>
    <source>
        <strain evidence="3 4">LT2116</strain>
    </source>
</reference>
<accession>M3G7Y7</accession>
<dbReference type="PROSITE" id="PS51257">
    <property type="entry name" value="PROKAR_LIPOPROTEIN"/>
    <property type="match status" value="1"/>
</dbReference>
<sequence>MCDRNRIGGHVLVMKHLILIALFLSCGDSTLFEGSKARKNNIESIFFLNIRPNSATLVWNCEEEMDAYATYGRETLDKVIPSLNFGKSHIVTLTGLIPQTDYIYTVSCGNNLDDITWINSFQSAVSDDPIKTRGIWLIGGIGTDANPISQIDLYDPVENRWYPNITQMPTPRAFANIIAHKNKIYVMGGLIKSGPSFNATDRVDEYDPFLNLWKTLSPMPNTHQSGNSLSIENSIVIIAGTTSEAMQTGTLINTVYEFSPSNGDLGTWTKYVSNSAIFQRIDIASCNTGGSLFFAGGRRASDGSPFASSDGYIPGISSTTFIVESPLNVARHGSAAACYIPNSKDPFPSDPPAILIAGGSTSSNLIQPSSGILPTNSFEYSRISPSAFNSYAALPSNLYYPSMEISYDRRSAFVFGGETSLGNLSDMVFSLDLSAPATSQWQSVNSKMPLPRYGHKSILLSH</sequence>
<name>M3G7Y7_9LEPT</name>
<dbReference type="PANTHER" id="PTHR46260:SF3">
    <property type="entry name" value="RING-TYPE DOMAIN-CONTAINING PROTEIN"/>
    <property type="match status" value="1"/>
</dbReference>
<dbReference type="SUPFAM" id="SSF117281">
    <property type="entry name" value="Kelch motif"/>
    <property type="match status" value="1"/>
</dbReference>
<dbReference type="Proteomes" id="UP000011770">
    <property type="component" value="Unassembled WGS sequence"/>
</dbReference>
<evidence type="ECO:0000256" key="2">
    <source>
        <dbReference type="ARBA" id="ARBA00022737"/>
    </source>
</evidence>
<keyword evidence="2" id="KW-0677">Repeat</keyword>
<dbReference type="SMART" id="SM00612">
    <property type="entry name" value="Kelch"/>
    <property type="match status" value="3"/>
</dbReference>
<gene>
    <name evidence="3" type="ORF">LEP1GSC188_1751</name>
</gene>
<protein>
    <submittedName>
        <fullName evidence="3">Kelch repeat protein</fullName>
    </submittedName>
</protein>
<dbReference type="Pfam" id="PF01344">
    <property type="entry name" value="Kelch_1"/>
    <property type="match status" value="1"/>
</dbReference>
<organism evidence="3 4">
    <name type="scientific">Leptospira weilii serovar Topaz str. LT2116</name>
    <dbReference type="NCBI Taxonomy" id="1088540"/>
    <lineage>
        <taxon>Bacteria</taxon>
        <taxon>Pseudomonadati</taxon>
        <taxon>Spirochaetota</taxon>
        <taxon>Spirochaetia</taxon>
        <taxon>Leptospirales</taxon>
        <taxon>Leptospiraceae</taxon>
        <taxon>Leptospira</taxon>
    </lineage>
</organism>
<keyword evidence="1" id="KW-0880">Kelch repeat</keyword>
<evidence type="ECO:0000256" key="1">
    <source>
        <dbReference type="ARBA" id="ARBA00022441"/>
    </source>
</evidence>
<dbReference type="GO" id="GO:0046872">
    <property type="term" value="F:metal ion binding"/>
    <property type="evidence" value="ECO:0007669"/>
    <property type="project" value="InterPro"/>
</dbReference>
<dbReference type="PANTHER" id="PTHR46260">
    <property type="entry name" value="RING-TYPE DOMAIN-CONTAINING PROTEIN"/>
    <property type="match status" value="1"/>
</dbReference>
<dbReference type="InterPro" id="IPR006652">
    <property type="entry name" value="Kelch_1"/>
</dbReference>
<comment type="caution">
    <text evidence="3">The sequence shown here is derived from an EMBL/GenBank/DDBJ whole genome shotgun (WGS) entry which is preliminary data.</text>
</comment>
<dbReference type="GO" id="GO:0003993">
    <property type="term" value="F:acid phosphatase activity"/>
    <property type="evidence" value="ECO:0007669"/>
    <property type="project" value="InterPro"/>
</dbReference>